<name>A0ABX6IJ55_9ACTN</name>
<dbReference type="InterPro" id="IPR019545">
    <property type="entry name" value="DM13_domain"/>
</dbReference>
<dbReference type="Pfam" id="PF10517">
    <property type="entry name" value="DM13"/>
    <property type="match status" value="1"/>
</dbReference>
<accession>A0ABX6IJ55</accession>
<evidence type="ECO:0000259" key="2">
    <source>
        <dbReference type="PROSITE" id="PS51549"/>
    </source>
</evidence>
<keyword evidence="4" id="KW-1185">Reference proteome</keyword>
<evidence type="ECO:0000313" key="4">
    <source>
        <dbReference type="Proteomes" id="UP001059836"/>
    </source>
</evidence>
<dbReference type="PROSITE" id="PS51549">
    <property type="entry name" value="DM13"/>
    <property type="match status" value="1"/>
</dbReference>
<feature type="signal peptide" evidence="1">
    <location>
        <begin position="1"/>
        <end position="26"/>
    </location>
</feature>
<feature type="domain" description="DM13" evidence="2">
    <location>
        <begin position="64"/>
        <end position="159"/>
    </location>
</feature>
<feature type="chain" id="PRO_5046640783" description="DM13 domain-containing protein" evidence="1">
    <location>
        <begin position="27"/>
        <end position="159"/>
    </location>
</feature>
<evidence type="ECO:0000256" key="1">
    <source>
        <dbReference type="SAM" id="SignalP"/>
    </source>
</evidence>
<dbReference type="EMBL" id="CP045809">
    <property type="protein sequence ID" value="QHN35922.1"/>
    <property type="molecule type" value="Genomic_DNA"/>
</dbReference>
<reference evidence="3" key="1">
    <citation type="journal article" date="2021" name="Nat. Microbiol.">
        <title>Cocultivation of an ultrasmall environmental parasitic bacterium with lytic ability against bacteria associated with wastewater foams.</title>
        <authorList>
            <person name="Batinovic S."/>
            <person name="Rose J.J.A."/>
            <person name="Ratcliffe J."/>
            <person name="Seviour R.J."/>
            <person name="Petrovski S."/>
        </authorList>
    </citation>
    <scope>NUCLEOTIDE SEQUENCE</scope>
    <source>
        <strain evidence="3">CON9</strain>
    </source>
</reference>
<evidence type="ECO:0000313" key="3">
    <source>
        <dbReference type="EMBL" id="QHN35922.1"/>
    </source>
</evidence>
<protein>
    <recommendedName>
        <fullName evidence="2">DM13 domain-containing protein</fullName>
    </recommendedName>
</protein>
<organism evidence="3 4">
    <name type="scientific">Gordonia pseudamarae</name>
    <dbReference type="NCBI Taxonomy" id="2831662"/>
    <lineage>
        <taxon>Bacteria</taxon>
        <taxon>Bacillati</taxon>
        <taxon>Actinomycetota</taxon>
        <taxon>Actinomycetes</taxon>
        <taxon>Mycobacteriales</taxon>
        <taxon>Gordoniaceae</taxon>
        <taxon>Gordonia</taxon>
    </lineage>
</organism>
<gene>
    <name evidence="3" type="ORF">GII31_14640</name>
</gene>
<dbReference type="Proteomes" id="UP001059836">
    <property type="component" value="Chromosome"/>
</dbReference>
<sequence length="159" mass="16371">MRAMRTKIYSGIIGAGIIATALTLSACGDSDDDSMPTASMSAAVSMAPESSMPMSAPMMASMTGTFSGLGGKSVAGMATIADGMLTLSDFRTDEGPDLHVYLTNGTDEAAVMAGKHISAIDLMKNSQTFSLDGIDTGMYHNVVIHCDKAKVVFGAAMLS</sequence>
<proteinExistence type="predicted"/>
<dbReference type="PROSITE" id="PS51257">
    <property type="entry name" value="PROKAR_LIPOPROTEIN"/>
    <property type="match status" value="1"/>
</dbReference>
<keyword evidence="1" id="KW-0732">Signal</keyword>